<dbReference type="GeneID" id="61306923"/>
<evidence type="ECO:0000313" key="2">
    <source>
        <dbReference type="Proteomes" id="UP000183529"/>
    </source>
</evidence>
<reference evidence="1 2" key="1">
    <citation type="submission" date="2016-10" db="EMBL/GenBank/DDBJ databases">
        <authorList>
            <person name="Varghese N."/>
            <person name="Submissions S."/>
        </authorList>
    </citation>
    <scope>NUCLEOTIDE SEQUENCE [LARGE SCALE GENOMIC DNA]</scope>
    <source>
        <strain evidence="1 2">LMG 22274</strain>
    </source>
</reference>
<dbReference type="AlphaFoldDB" id="A0A1A5XJ19"/>
<organism evidence="1 2">
    <name type="scientific">Paraburkholderia tropica</name>
    <dbReference type="NCBI Taxonomy" id="92647"/>
    <lineage>
        <taxon>Bacteria</taxon>
        <taxon>Pseudomonadati</taxon>
        <taxon>Pseudomonadota</taxon>
        <taxon>Betaproteobacteria</taxon>
        <taxon>Burkholderiales</taxon>
        <taxon>Burkholderiaceae</taxon>
        <taxon>Paraburkholderia</taxon>
    </lineage>
</organism>
<name>A0A1A5XJ19_9BURK</name>
<dbReference type="EMBL" id="FNZM01000007">
    <property type="protein sequence ID" value="SEJ69811.1"/>
    <property type="molecule type" value="Genomic_DNA"/>
</dbReference>
<gene>
    <name evidence="1" type="ORF">SAMN05216550_107237</name>
</gene>
<comment type="caution">
    <text evidence="1">The sequence shown here is derived from an EMBL/GenBank/DDBJ whole genome shotgun (WGS) entry which is preliminary data.</text>
</comment>
<proteinExistence type="predicted"/>
<evidence type="ECO:0000313" key="1">
    <source>
        <dbReference type="EMBL" id="SEJ69811.1"/>
    </source>
</evidence>
<accession>A0A1A5XJ19</accession>
<dbReference type="RefSeq" id="WP_065058504.1">
    <property type="nucleotide sequence ID" value="NZ_CADFGN010000008.1"/>
</dbReference>
<protein>
    <submittedName>
        <fullName evidence="1">Uncharacterized protein</fullName>
    </submittedName>
</protein>
<sequence length="97" mass="10888">MDFSPSRQHLDLTGPLTVPFQLVNESLAQMRMIDVGQVFRGCTVDGIIRTLFTQASPAATVDGERAVLEVTMVPLANRQPREPIMNPQRVRLVEHFQ</sequence>
<dbReference type="Proteomes" id="UP000183529">
    <property type="component" value="Unassembled WGS sequence"/>
</dbReference>